<evidence type="ECO:0000313" key="2">
    <source>
        <dbReference type="EMBL" id="KAF2294316.1"/>
    </source>
</evidence>
<gene>
    <name evidence="2" type="ORF">GH714_009216</name>
</gene>
<sequence length="145" mass="16944">MASEEKVECLLIWMEKYQLKELNALGGFFFNEDERIRANDEFANFSLKSGPFADPDSIGSMYVTDPRNGGHVLILMHLYFKAVGQDAIKMAQNEERLDLLQGESRETRKEMEILKHDFKKLHEGIKKDAARIKLQLRLLWEDWKP</sequence>
<keyword evidence="3" id="KW-1185">Reference proteome</keyword>
<dbReference type="AlphaFoldDB" id="A0A6A6L209"/>
<name>A0A6A6L209_HEVBR</name>
<proteinExistence type="predicted"/>
<accession>A0A6A6L209</accession>
<reference evidence="2 3" key="1">
    <citation type="journal article" date="2020" name="Mol. Plant">
        <title>The Chromosome-Based Rubber Tree Genome Provides New Insights into Spurge Genome Evolution and Rubber Biosynthesis.</title>
        <authorList>
            <person name="Liu J."/>
            <person name="Shi C."/>
            <person name="Shi C.C."/>
            <person name="Li W."/>
            <person name="Zhang Q.J."/>
            <person name="Zhang Y."/>
            <person name="Li K."/>
            <person name="Lu H.F."/>
            <person name="Shi C."/>
            <person name="Zhu S.T."/>
            <person name="Xiao Z.Y."/>
            <person name="Nan H."/>
            <person name="Yue Y."/>
            <person name="Zhu X.G."/>
            <person name="Wu Y."/>
            <person name="Hong X.N."/>
            <person name="Fan G.Y."/>
            <person name="Tong Y."/>
            <person name="Zhang D."/>
            <person name="Mao C.L."/>
            <person name="Liu Y.L."/>
            <person name="Hao S.J."/>
            <person name="Liu W.Q."/>
            <person name="Lv M.Q."/>
            <person name="Zhang H.B."/>
            <person name="Liu Y."/>
            <person name="Hu-Tang G.R."/>
            <person name="Wang J.P."/>
            <person name="Wang J.H."/>
            <person name="Sun Y.H."/>
            <person name="Ni S.B."/>
            <person name="Chen W.B."/>
            <person name="Zhang X.C."/>
            <person name="Jiao Y.N."/>
            <person name="Eichler E.E."/>
            <person name="Li G.H."/>
            <person name="Liu X."/>
            <person name="Gao L.Z."/>
        </authorList>
    </citation>
    <scope>NUCLEOTIDE SEQUENCE [LARGE SCALE GENOMIC DNA]</scope>
    <source>
        <strain evidence="3">cv. GT1</strain>
        <tissue evidence="2">Leaf</tissue>
    </source>
</reference>
<dbReference type="EMBL" id="JAAGAX010000013">
    <property type="protein sequence ID" value="KAF2294316.1"/>
    <property type="molecule type" value="Genomic_DNA"/>
</dbReference>
<dbReference type="Proteomes" id="UP000467840">
    <property type="component" value="Chromosome 7"/>
</dbReference>
<feature type="coiled-coil region" evidence="1">
    <location>
        <begin position="90"/>
        <end position="117"/>
    </location>
</feature>
<keyword evidence="1" id="KW-0175">Coiled coil</keyword>
<evidence type="ECO:0000313" key="3">
    <source>
        <dbReference type="Proteomes" id="UP000467840"/>
    </source>
</evidence>
<evidence type="ECO:0000256" key="1">
    <source>
        <dbReference type="SAM" id="Coils"/>
    </source>
</evidence>
<organism evidence="2 3">
    <name type="scientific">Hevea brasiliensis</name>
    <name type="common">Para rubber tree</name>
    <name type="synonym">Siphonia brasiliensis</name>
    <dbReference type="NCBI Taxonomy" id="3981"/>
    <lineage>
        <taxon>Eukaryota</taxon>
        <taxon>Viridiplantae</taxon>
        <taxon>Streptophyta</taxon>
        <taxon>Embryophyta</taxon>
        <taxon>Tracheophyta</taxon>
        <taxon>Spermatophyta</taxon>
        <taxon>Magnoliopsida</taxon>
        <taxon>eudicotyledons</taxon>
        <taxon>Gunneridae</taxon>
        <taxon>Pentapetalae</taxon>
        <taxon>rosids</taxon>
        <taxon>fabids</taxon>
        <taxon>Malpighiales</taxon>
        <taxon>Euphorbiaceae</taxon>
        <taxon>Crotonoideae</taxon>
        <taxon>Micrandreae</taxon>
        <taxon>Hevea</taxon>
    </lineage>
</organism>
<protein>
    <submittedName>
        <fullName evidence="2">Uncharacterized protein</fullName>
    </submittedName>
</protein>
<comment type="caution">
    <text evidence="2">The sequence shown here is derived from an EMBL/GenBank/DDBJ whole genome shotgun (WGS) entry which is preliminary data.</text>
</comment>